<evidence type="ECO:0000259" key="1">
    <source>
        <dbReference type="Pfam" id="PF18765"/>
    </source>
</evidence>
<evidence type="ECO:0000313" key="2">
    <source>
        <dbReference type="EMBL" id="GAX60314.1"/>
    </source>
</evidence>
<dbReference type="SUPFAM" id="SSF81301">
    <property type="entry name" value="Nucleotidyltransferase"/>
    <property type="match status" value="1"/>
</dbReference>
<dbReference type="CDD" id="cd05403">
    <property type="entry name" value="NT_KNTase_like"/>
    <property type="match status" value="1"/>
</dbReference>
<dbReference type="Proteomes" id="UP000218542">
    <property type="component" value="Unassembled WGS sequence"/>
</dbReference>
<organism evidence="2 3">
    <name type="scientific">Candidatus Scalindua japonica</name>
    <dbReference type="NCBI Taxonomy" id="1284222"/>
    <lineage>
        <taxon>Bacteria</taxon>
        <taxon>Pseudomonadati</taxon>
        <taxon>Planctomycetota</taxon>
        <taxon>Candidatus Brocadiia</taxon>
        <taxon>Candidatus Brocadiales</taxon>
        <taxon>Candidatus Scalinduaceae</taxon>
        <taxon>Candidatus Scalindua</taxon>
    </lineage>
</organism>
<dbReference type="EMBL" id="BAOS01000010">
    <property type="protein sequence ID" value="GAX60314.1"/>
    <property type="molecule type" value="Genomic_DNA"/>
</dbReference>
<dbReference type="RefSeq" id="WP_096893607.1">
    <property type="nucleotide sequence ID" value="NZ_BAOS01000010.1"/>
</dbReference>
<reference evidence="3" key="1">
    <citation type="journal article" date="2017" name="Environ. Microbiol. Rep.">
        <title>Genetic Diversity of Marine Anaerobic Ammonium-Oxidizing Bacteria as Revealed by Genomic and Proteomic Analyses of 'Candidatus Scalindua japonica'.</title>
        <authorList>
            <person name="Oshiki M."/>
            <person name="Mizuto K."/>
            <person name="Kimura Z."/>
            <person name="Kindaichi T."/>
            <person name="Satoh H."/>
            <person name="Okabe S."/>
        </authorList>
    </citation>
    <scope>NUCLEOTIDE SEQUENCE [LARGE SCALE GENOMIC DNA]</scope>
    <source>
        <strain evidence="3">husup-a2</strain>
    </source>
</reference>
<dbReference type="Pfam" id="PF18765">
    <property type="entry name" value="Polbeta"/>
    <property type="match status" value="1"/>
</dbReference>
<accession>A0A286TWR5</accession>
<name>A0A286TWR5_9BACT</name>
<sequence>MFGLPKSTIDLLRDYFLKIPEIEKVVIYGSRAKGNYEKGSDIDFAFFSRSEEDLTGKLLMELDELPTPYLFNVTNYYKLKHLELKEHIDRVGIVFYETISRKHVGPVSQTGLL</sequence>
<dbReference type="Gene3D" id="3.30.460.10">
    <property type="entry name" value="Beta Polymerase, domain 2"/>
    <property type="match status" value="1"/>
</dbReference>
<dbReference type="OrthoDB" id="9803106at2"/>
<dbReference type="AlphaFoldDB" id="A0A286TWR5"/>
<keyword evidence="3" id="KW-1185">Reference proteome</keyword>
<dbReference type="InterPro" id="IPR043519">
    <property type="entry name" value="NT_sf"/>
</dbReference>
<dbReference type="InterPro" id="IPR041633">
    <property type="entry name" value="Polbeta"/>
</dbReference>
<protein>
    <submittedName>
        <fullName evidence="2">DNA polymerase, beta-like region</fullName>
    </submittedName>
</protein>
<gene>
    <name evidence="2" type="ORF">SCALIN_C10_0074</name>
</gene>
<proteinExistence type="predicted"/>
<evidence type="ECO:0000313" key="3">
    <source>
        <dbReference type="Proteomes" id="UP000218542"/>
    </source>
</evidence>
<feature type="domain" description="Polymerase beta nucleotidyltransferase" evidence="1">
    <location>
        <begin position="13"/>
        <end position="98"/>
    </location>
</feature>
<comment type="caution">
    <text evidence="2">The sequence shown here is derived from an EMBL/GenBank/DDBJ whole genome shotgun (WGS) entry which is preliminary data.</text>
</comment>